<dbReference type="InterPro" id="IPR044698">
    <property type="entry name" value="VKOR/LTO1"/>
</dbReference>
<dbReference type="InterPro" id="IPR038354">
    <property type="entry name" value="VKOR_sf"/>
</dbReference>
<dbReference type="InterPro" id="IPR036249">
    <property type="entry name" value="Thioredoxin-like_sf"/>
</dbReference>
<dbReference type="AlphaFoldDB" id="A0A6U3WV32"/>
<sequence length="412" mass="44268">MMCFKHHLLVLWMSASSIATSAFNPSSPSLLSPRPLPQQRQLLVPPSQKNNQQNVLFSRISDENSDESMNGNNGDSVWNPSLRKTMGTLSTLGALETGFLTYVKLFSDSADLCGTNGGCGSVLNSPYATIHLGEGLDVPLAALGFLAYSTVAVLSLTPVLASSSSQEGNDGEDWNRIGLLALTTSMATFSVFCMSFIYGVLHTSCTYCLSSAILSITLGILSWTGGVLPATSVDNNESNDPKMRVLGLQTSLGGFALTTIMALVLFTGVDETALASYGGDGSGNTFGSTLLASTSSTNTKELVLKIPPPITTTSSPRALSLATDLQKLNAKMYGAYWCSHCYEQKQKFGLEAMRQYVPYVECDREGINSQGKLCKAMDIPGYPTWEIDGKLYPGEQELDELEDIVKEIMSKK</sequence>
<protein>
    <recommendedName>
        <fullName evidence="12">Vitamin K epoxide reductase domain-containing protein</fullName>
    </recommendedName>
</protein>
<keyword evidence="4" id="KW-0874">Quinone</keyword>
<feature type="chain" id="PRO_5030160241" description="Vitamin K epoxide reductase domain-containing protein" evidence="11">
    <location>
        <begin position="23"/>
        <end position="412"/>
    </location>
</feature>
<dbReference type="PANTHER" id="PTHR34573:SF1">
    <property type="entry name" value="VITAMIN K EPOXIDE REDUCTASE DOMAIN-CONTAINING PROTEIN"/>
    <property type="match status" value="1"/>
</dbReference>
<keyword evidence="6" id="KW-0560">Oxidoreductase</keyword>
<dbReference type="GO" id="GO:0016020">
    <property type="term" value="C:membrane"/>
    <property type="evidence" value="ECO:0007669"/>
    <property type="project" value="UniProtKB-SubCell"/>
</dbReference>
<dbReference type="Gene3D" id="1.20.1440.130">
    <property type="entry name" value="VKOR domain"/>
    <property type="match status" value="1"/>
</dbReference>
<evidence type="ECO:0000256" key="2">
    <source>
        <dbReference type="ARBA" id="ARBA00006214"/>
    </source>
</evidence>
<dbReference type="Gene3D" id="3.40.30.10">
    <property type="entry name" value="Glutaredoxin"/>
    <property type="match status" value="1"/>
</dbReference>
<evidence type="ECO:0000256" key="1">
    <source>
        <dbReference type="ARBA" id="ARBA00004141"/>
    </source>
</evidence>
<feature type="signal peptide" evidence="11">
    <location>
        <begin position="1"/>
        <end position="22"/>
    </location>
</feature>
<dbReference type="PANTHER" id="PTHR34573">
    <property type="entry name" value="VKC DOMAIN-CONTAINING PROTEIN"/>
    <property type="match status" value="1"/>
</dbReference>
<evidence type="ECO:0000256" key="11">
    <source>
        <dbReference type="SAM" id="SignalP"/>
    </source>
</evidence>
<keyword evidence="9" id="KW-0676">Redox-active center</keyword>
<comment type="similarity">
    <text evidence="2">Belongs to the VKOR family.</text>
</comment>
<feature type="transmembrane region" description="Helical" evidence="10">
    <location>
        <begin position="177"/>
        <end position="201"/>
    </location>
</feature>
<dbReference type="SUPFAM" id="SSF52833">
    <property type="entry name" value="Thioredoxin-like"/>
    <property type="match status" value="1"/>
</dbReference>
<keyword evidence="7 10" id="KW-0472">Membrane</keyword>
<feature type="domain" description="Vitamin K epoxide reductase" evidence="12">
    <location>
        <begin position="79"/>
        <end position="226"/>
    </location>
</feature>
<feature type="transmembrane region" description="Helical" evidence="10">
    <location>
        <begin position="138"/>
        <end position="156"/>
    </location>
</feature>
<keyword evidence="5 10" id="KW-1133">Transmembrane helix</keyword>
<proteinExistence type="inferred from homology"/>
<dbReference type="Pfam" id="PF07884">
    <property type="entry name" value="VKOR"/>
    <property type="match status" value="1"/>
</dbReference>
<organism evidence="13">
    <name type="scientific">Ditylum brightwellii</name>
    <dbReference type="NCBI Taxonomy" id="49249"/>
    <lineage>
        <taxon>Eukaryota</taxon>
        <taxon>Sar</taxon>
        <taxon>Stramenopiles</taxon>
        <taxon>Ochrophyta</taxon>
        <taxon>Bacillariophyta</taxon>
        <taxon>Mediophyceae</taxon>
        <taxon>Lithodesmiophycidae</taxon>
        <taxon>Lithodesmiales</taxon>
        <taxon>Lithodesmiaceae</taxon>
        <taxon>Ditylum</taxon>
    </lineage>
</organism>
<feature type="transmembrane region" description="Helical" evidence="10">
    <location>
        <begin position="213"/>
        <end position="233"/>
    </location>
</feature>
<evidence type="ECO:0000256" key="8">
    <source>
        <dbReference type="ARBA" id="ARBA00023157"/>
    </source>
</evidence>
<evidence type="ECO:0000256" key="5">
    <source>
        <dbReference type="ARBA" id="ARBA00022989"/>
    </source>
</evidence>
<keyword evidence="3 10" id="KW-0812">Transmembrane</keyword>
<evidence type="ECO:0000259" key="12">
    <source>
        <dbReference type="SMART" id="SM00756"/>
    </source>
</evidence>
<evidence type="ECO:0000256" key="6">
    <source>
        <dbReference type="ARBA" id="ARBA00023002"/>
    </source>
</evidence>
<keyword evidence="11" id="KW-0732">Signal</keyword>
<evidence type="ECO:0000256" key="4">
    <source>
        <dbReference type="ARBA" id="ARBA00022719"/>
    </source>
</evidence>
<dbReference type="GO" id="GO:0048038">
    <property type="term" value="F:quinone binding"/>
    <property type="evidence" value="ECO:0007669"/>
    <property type="project" value="UniProtKB-KW"/>
</dbReference>
<evidence type="ECO:0000256" key="10">
    <source>
        <dbReference type="SAM" id="Phobius"/>
    </source>
</evidence>
<evidence type="ECO:0000256" key="3">
    <source>
        <dbReference type="ARBA" id="ARBA00022692"/>
    </source>
</evidence>
<name>A0A6U3WV32_9STRA</name>
<evidence type="ECO:0000256" key="7">
    <source>
        <dbReference type="ARBA" id="ARBA00023136"/>
    </source>
</evidence>
<reference evidence="13" key="1">
    <citation type="submission" date="2021-01" db="EMBL/GenBank/DDBJ databases">
        <authorList>
            <person name="Corre E."/>
            <person name="Pelletier E."/>
            <person name="Niang G."/>
            <person name="Scheremetjew M."/>
            <person name="Finn R."/>
            <person name="Kale V."/>
            <person name="Holt S."/>
            <person name="Cochrane G."/>
            <person name="Meng A."/>
            <person name="Brown T."/>
            <person name="Cohen L."/>
        </authorList>
    </citation>
    <scope>NUCLEOTIDE SEQUENCE</scope>
    <source>
        <strain evidence="13">Pop2</strain>
    </source>
</reference>
<accession>A0A6U3WV32</accession>
<dbReference type="EMBL" id="HBGN01006130">
    <property type="protein sequence ID" value="CAD9317532.1"/>
    <property type="molecule type" value="Transcribed_RNA"/>
</dbReference>
<gene>
    <name evidence="13" type="ORF">DBRI1063_LOCUS3940</name>
</gene>
<dbReference type="SMART" id="SM00756">
    <property type="entry name" value="VKc"/>
    <property type="match status" value="1"/>
</dbReference>
<keyword evidence="8" id="KW-1015">Disulfide bond</keyword>
<evidence type="ECO:0000256" key="9">
    <source>
        <dbReference type="ARBA" id="ARBA00023284"/>
    </source>
</evidence>
<evidence type="ECO:0000313" key="13">
    <source>
        <dbReference type="EMBL" id="CAD9317532.1"/>
    </source>
</evidence>
<feature type="transmembrane region" description="Helical" evidence="10">
    <location>
        <begin position="245"/>
        <end position="266"/>
    </location>
</feature>
<comment type="subcellular location">
    <subcellularLocation>
        <location evidence="1">Membrane</location>
        <topology evidence="1">Multi-pass membrane protein</topology>
    </subcellularLocation>
</comment>
<dbReference type="CDD" id="cd12916">
    <property type="entry name" value="VKOR_1"/>
    <property type="match status" value="1"/>
</dbReference>
<dbReference type="InterPro" id="IPR012932">
    <property type="entry name" value="VKOR"/>
</dbReference>
<dbReference type="GO" id="GO:0016491">
    <property type="term" value="F:oxidoreductase activity"/>
    <property type="evidence" value="ECO:0007669"/>
    <property type="project" value="UniProtKB-KW"/>
</dbReference>